<keyword evidence="3" id="KW-1185">Reference proteome</keyword>
<evidence type="ECO:0000313" key="3">
    <source>
        <dbReference type="Proteomes" id="UP000265618"/>
    </source>
</evidence>
<proteinExistence type="predicted"/>
<evidence type="ECO:0000313" key="2">
    <source>
        <dbReference type="EMBL" id="GIQ85720.1"/>
    </source>
</evidence>
<protein>
    <submittedName>
        <fullName evidence="2">Uncharacterized protein</fullName>
    </submittedName>
</protein>
<name>A0A9K3D170_9EUKA</name>
<comment type="caution">
    <text evidence="2">The sequence shown here is derived from an EMBL/GenBank/DDBJ whole genome shotgun (WGS) entry which is preliminary data.</text>
</comment>
<feature type="compositionally biased region" description="Low complexity" evidence="1">
    <location>
        <begin position="36"/>
        <end position="54"/>
    </location>
</feature>
<dbReference type="EMBL" id="BDIP01002097">
    <property type="protein sequence ID" value="GIQ85720.1"/>
    <property type="molecule type" value="Genomic_DNA"/>
</dbReference>
<accession>A0A9K3D170</accession>
<feature type="region of interest" description="Disordered" evidence="1">
    <location>
        <begin position="26"/>
        <end position="54"/>
    </location>
</feature>
<evidence type="ECO:0000256" key="1">
    <source>
        <dbReference type="SAM" id="MobiDB-lite"/>
    </source>
</evidence>
<gene>
    <name evidence="2" type="ORF">KIPB_007436</name>
</gene>
<sequence length="124" mass="14150">MPDSVFMYIPVSEVTRPLPPSLMSRLMPQQTASTPLSKRLSAAAQRRQASLESRSQNAYLASTVRCTIVHTNQSIERQRLVRQSRARLEMARSRRECYLHTRRQQALMSTVQHSHSSAITVTQL</sequence>
<reference evidence="2 3" key="1">
    <citation type="journal article" date="2018" name="PLoS ONE">
        <title>The draft genome of Kipferlia bialata reveals reductive genome evolution in fornicate parasites.</title>
        <authorList>
            <person name="Tanifuji G."/>
            <person name="Takabayashi S."/>
            <person name="Kume K."/>
            <person name="Takagi M."/>
            <person name="Nakayama T."/>
            <person name="Kamikawa R."/>
            <person name="Inagaki Y."/>
            <person name="Hashimoto T."/>
        </authorList>
    </citation>
    <scope>NUCLEOTIDE SEQUENCE [LARGE SCALE GENOMIC DNA]</scope>
    <source>
        <strain evidence="2">NY0173</strain>
    </source>
</reference>
<organism evidence="2 3">
    <name type="scientific">Kipferlia bialata</name>
    <dbReference type="NCBI Taxonomy" id="797122"/>
    <lineage>
        <taxon>Eukaryota</taxon>
        <taxon>Metamonada</taxon>
        <taxon>Carpediemonas-like organisms</taxon>
        <taxon>Kipferlia</taxon>
    </lineage>
</organism>
<dbReference type="Proteomes" id="UP000265618">
    <property type="component" value="Unassembled WGS sequence"/>
</dbReference>
<dbReference type="AlphaFoldDB" id="A0A9K3D170"/>